<proteinExistence type="predicted"/>
<evidence type="ECO:0000256" key="3">
    <source>
        <dbReference type="SAM" id="MobiDB-lite"/>
    </source>
</evidence>
<dbReference type="InterPro" id="IPR002110">
    <property type="entry name" value="Ankyrin_rpt"/>
</dbReference>
<feature type="compositionally biased region" description="Basic residues" evidence="3">
    <location>
        <begin position="129"/>
        <end position="154"/>
    </location>
</feature>
<protein>
    <submittedName>
        <fullName evidence="4">Uncharacterized protein</fullName>
    </submittedName>
</protein>
<feature type="region of interest" description="Disordered" evidence="3">
    <location>
        <begin position="123"/>
        <end position="154"/>
    </location>
</feature>
<keyword evidence="1" id="KW-0677">Repeat</keyword>
<dbReference type="InterPro" id="IPR050776">
    <property type="entry name" value="Ank_Repeat/CDKN_Inhibitor"/>
</dbReference>
<dbReference type="AlphaFoldDB" id="A0A6C0DV91"/>
<dbReference type="Gene3D" id="1.25.40.20">
    <property type="entry name" value="Ankyrin repeat-containing domain"/>
    <property type="match status" value="1"/>
</dbReference>
<dbReference type="Pfam" id="PF12796">
    <property type="entry name" value="Ank_2"/>
    <property type="match status" value="1"/>
</dbReference>
<sequence length="154" mass="16603">MDTIQSADNKATEKLFEVANAGGPILGVRAAIIGKADINAKNADGNTPLLVATLRDMGGSHTDIIIELLAHGANPNIADTSGKTPLDHARKKKNAEAIEKLLAHKAKTGAKLGLRKESGENGSCVIMGGKRRRNRTNKKTRKANKKRHTVRRRR</sequence>
<organism evidence="4">
    <name type="scientific">viral metagenome</name>
    <dbReference type="NCBI Taxonomy" id="1070528"/>
    <lineage>
        <taxon>unclassified sequences</taxon>
        <taxon>metagenomes</taxon>
        <taxon>organismal metagenomes</taxon>
    </lineage>
</organism>
<evidence type="ECO:0000256" key="1">
    <source>
        <dbReference type="ARBA" id="ARBA00022737"/>
    </source>
</evidence>
<keyword evidence="2" id="KW-0040">ANK repeat</keyword>
<dbReference type="PROSITE" id="PS50088">
    <property type="entry name" value="ANK_REPEAT"/>
    <property type="match status" value="1"/>
</dbReference>
<reference evidence="4" key="1">
    <citation type="journal article" date="2020" name="Nature">
        <title>Giant virus diversity and host interactions through global metagenomics.</title>
        <authorList>
            <person name="Schulz F."/>
            <person name="Roux S."/>
            <person name="Paez-Espino D."/>
            <person name="Jungbluth S."/>
            <person name="Walsh D.A."/>
            <person name="Denef V.J."/>
            <person name="McMahon K.D."/>
            <person name="Konstantinidis K.T."/>
            <person name="Eloe-Fadrosh E.A."/>
            <person name="Kyrpides N.C."/>
            <person name="Woyke T."/>
        </authorList>
    </citation>
    <scope>NUCLEOTIDE SEQUENCE</scope>
    <source>
        <strain evidence="4">GVMAG-M-3300023174-60</strain>
    </source>
</reference>
<evidence type="ECO:0000313" key="4">
    <source>
        <dbReference type="EMBL" id="QHT20371.1"/>
    </source>
</evidence>
<name>A0A6C0DV91_9ZZZZ</name>
<dbReference type="InterPro" id="IPR036770">
    <property type="entry name" value="Ankyrin_rpt-contain_sf"/>
</dbReference>
<dbReference type="SUPFAM" id="SSF48403">
    <property type="entry name" value="Ankyrin repeat"/>
    <property type="match status" value="1"/>
</dbReference>
<evidence type="ECO:0000256" key="2">
    <source>
        <dbReference type="ARBA" id="ARBA00023043"/>
    </source>
</evidence>
<dbReference type="PANTHER" id="PTHR24201">
    <property type="entry name" value="ANK_REP_REGION DOMAIN-CONTAINING PROTEIN"/>
    <property type="match status" value="1"/>
</dbReference>
<accession>A0A6C0DV91</accession>
<dbReference type="EMBL" id="MN739677">
    <property type="protein sequence ID" value="QHT20371.1"/>
    <property type="molecule type" value="Genomic_DNA"/>
</dbReference>
<dbReference type="SMART" id="SM00248">
    <property type="entry name" value="ANK"/>
    <property type="match status" value="2"/>
</dbReference>